<proteinExistence type="predicted"/>
<dbReference type="RefSeq" id="WP_141983510.1">
    <property type="nucleotide sequence ID" value="NZ_VFPP01000001.1"/>
</dbReference>
<name>A0A543JRL3_9PSEU</name>
<keyword evidence="2" id="KW-1185">Reference proteome</keyword>
<evidence type="ECO:0000313" key="1">
    <source>
        <dbReference type="EMBL" id="TQM85480.1"/>
    </source>
</evidence>
<dbReference type="EMBL" id="VFPP01000001">
    <property type="protein sequence ID" value="TQM85480.1"/>
    <property type="molecule type" value="Genomic_DNA"/>
</dbReference>
<organism evidence="1 2">
    <name type="scientific">Saccharothrix saharensis</name>
    <dbReference type="NCBI Taxonomy" id="571190"/>
    <lineage>
        <taxon>Bacteria</taxon>
        <taxon>Bacillati</taxon>
        <taxon>Actinomycetota</taxon>
        <taxon>Actinomycetes</taxon>
        <taxon>Pseudonocardiales</taxon>
        <taxon>Pseudonocardiaceae</taxon>
        <taxon>Saccharothrix</taxon>
    </lineage>
</organism>
<evidence type="ECO:0000313" key="2">
    <source>
        <dbReference type="Proteomes" id="UP000316628"/>
    </source>
</evidence>
<dbReference type="AlphaFoldDB" id="A0A543JRL3"/>
<protein>
    <submittedName>
        <fullName evidence="1">Uncharacterized protein</fullName>
    </submittedName>
</protein>
<accession>A0A543JRL3</accession>
<comment type="caution">
    <text evidence="1">The sequence shown here is derived from an EMBL/GenBank/DDBJ whole genome shotgun (WGS) entry which is preliminary data.</text>
</comment>
<dbReference type="Proteomes" id="UP000316628">
    <property type="component" value="Unassembled WGS sequence"/>
</dbReference>
<sequence>MLVTAVKVAQDLADRHGGAAACTAEAIIRAALPAIAQAVCEEAGVAGVSAGVLDEYLLEDIDFESLFADEIRGVENDPRLDGTANLFSEGAHDWFAPFGETALVHPYAEPTTVQRRVHDLRYRLPTVTGPPRRLDRVSDAPEPVAAAGSAAVATVRAAADRSDQELWVPDDRDADASFQALLDAVSRAPSGSG</sequence>
<reference evidence="1 2" key="1">
    <citation type="submission" date="2019-06" db="EMBL/GenBank/DDBJ databases">
        <title>Sequencing the genomes of 1000 actinobacteria strains.</title>
        <authorList>
            <person name="Klenk H.-P."/>
        </authorList>
    </citation>
    <scope>NUCLEOTIDE SEQUENCE [LARGE SCALE GENOMIC DNA]</scope>
    <source>
        <strain evidence="1 2">DSM 45456</strain>
    </source>
</reference>
<gene>
    <name evidence="1" type="ORF">FHX81_7964</name>
</gene>
<dbReference type="OrthoDB" id="3702610at2"/>